<dbReference type="InterPro" id="IPR005129">
    <property type="entry name" value="GTPase_ArgK"/>
</dbReference>
<name>A0A383C120_9ZZZZ</name>
<accession>A0A383C120</accession>
<dbReference type="EMBL" id="UINC01204513">
    <property type="protein sequence ID" value="SVE25275.1"/>
    <property type="molecule type" value="Genomic_DNA"/>
</dbReference>
<sequence>TAVAELTDMFILLLAPGGADDLQGIKKGIVELADLIVVNKADGDLAAAAERARRDYAAALHLLRPPAGIWRPKVLKCSAMDGNGIGDIWSEVSEFQRTAQETGNLDSRRADHAADWMWDEVTETVMADLRSNATVNAELKNLETKVRDGTLSPSQAARNILRHFSR</sequence>
<reference evidence="2" key="1">
    <citation type="submission" date="2018-05" db="EMBL/GenBank/DDBJ databases">
        <authorList>
            <person name="Lanie J.A."/>
            <person name="Ng W.-L."/>
            <person name="Kazmierczak K.M."/>
            <person name="Andrzejewski T.M."/>
            <person name="Davidsen T.M."/>
            <person name="Wayne K.J."/>
            <person name="Tettelin H."/>
            <person name="Glass J.I."/>
            <person name="Rusch D."/>
            <person name="Podicherti R."/>
            <person name="Tsui H.-C.T."/>
            <person name="Winkler M.E."/>
        </authorList>
    </citation>
    <scope>NUCLEOTIDE SEQUENCE</scope>
</reference>
<evidence type="ECO:0000313" key="2">
    <source>
        <dbReference type="EMBL" id="SVE25275.1"/>
    </source>
</evidence>
<dbReference type="GO" id="GO:0003924">
    <property type="term" value="F:GTPase activity"/>
    <property type="evidence" value="ECO:0007669"/>
    <property type="project" value="InterPro"/>
</dbReference>
<dbReference type="GO" id="GO:0005737">
    <property type="term" value="C:cytoplasm"/>
    <property type="evidence" value="ECO:0007669"/>
    <property type="project" value="TreeGrafter"/>
</dbReference>
<dbReference type="PANTHER" id="PTHR23408">
    <property type="entry name" value="METHYLMALONYL-COA MUTASE"/>
    <property type="match status" value="1"/>
</dbReference>
<dbReference type="AlphaFoldDB" id="A0A383C120"/>
<dbReference type="InterPro" id="IPR027417">
    <property type="entry name" value="P-loop_NTPase"/>
</dbReference>
<proteinExistence type="inferred from homology"/>
<dbReference type="Gene3D" id="3.40.50.300">
    <property type="entry name" value="P-loop containing nucleotide triphosphate hydrolases"/>
    <property type="match status" value="1"/>
</dbReference>
<evidence type="ECO:0008006" key="3">
    <source>
        <dbReference type="Google" id="ProtNLM"/>
    </source>
</evidence>
<gene>
    <name evidence="2" type="ORF">METZ01_LOCUS478129</name>
</gene>
<feature type="non-terminal residue" evidence="2">
    <location>
        <position position="1"/>
    </location>
</feature>
<dbReference type="PANTHER" id="PTHR23408:SF3">
    <property type="entry name" value="METHYLMALONIC ACIDURIA TYPE A PROTEIN, MITOCHONDRIAL"/>
    <property type="match status" value="1"/>
</dbReference>
<dbReference type="SUPFAM" id="SSF52540">
    <property type="entry name" value="P-loop containing nucleoside triphosphate hydrolases"/>
    <property type="match status" value="1"/>
</dbReference>
<dbReference type="Gene3D" id="1.10.287.130">
    <property type="match status" value="1"/>
</dbReference>
<comment type="similarity">
    <text evidence="1">Belongs to the SIMIBI class G3E GTPase family. ArgK/MeaB subfamily.</text>
</comment>
<dbReference type="Pfam" id="PF03308">
    <property type="entry name" value="MeaB"/>
    <property type="match status" value="1"/>
</dbReference>
<evidence type="ECO:0000256" key="1">
    <source>
        <dbReference type="ARBA" id="ARBA00009625"/>
    </source>
</evidence>
<organism evidence="2">
    <name type="scientific">marine metagenome</name>
    <dbReference type="NCBI Taxonomy" id="408172"/>
    <lineage>
        <taxon>unclassified sequences</taxon>
        <taxon>metagenomes</taxon>
        <taxon>ecological metagenomes</taxon>
    </lineage>
</organism>
<dbReference type="GO" id="GO:0005525">
    <property type="term" value="F:GTP binding"/>
    <property type="evidence" value="ECO:0007669"/>
    <property type="project" value="InterPro"/>
</dbReference>
<protein>
    <recommendedName>
        <fullName evidence="3">Methylmalonyl Co-A mutase-associated GTPase MeaB</fullName>
    </recommendedName>
</protein>